<dbReference type="GO" id="GO:0003676">
    <property type="term" value="F:nucleic acid binding"/>
    <property type="evidence" value="ECO:0007669"/>
    <property type="project" value="InterPro"/>
</dbReference>
<evidence type="ECO:0000313" key="4">
    <source>
        <dbReference type="Proteomes" id="UP000265515"/>
    </source>
</evidence>
<dbReference type="InterPro" id="IPR012337">
    <property type="entry name" value="RNaseH-like_sf"/>
</dbReference>
<dbReference type="Gene3D" id="2.130.10.10">
    <property type="entry name" value="YVTN repeat-like/Quinoprotein amine dehydrogenase"/>
    <property type="match status" value="1"/>
</dbReference>
<sequence>METCQVCQRDKPRTQAPLGLLKPLPIPERPGESLSMDFMDTLVTSKSGMHYVYVIVDRFSEYARLVAMPATAKTEYVIRLFKENWVRDFELPKSIVSDRDVRFTSEFWKAAAAEQGSQLQMTSGNHPEANGQAEQLNRAGQHLLWHYMKPNQVDWDEKLALIASLYNNAVHSATGVSPNSLLLTFKPRLPLDLLLPENQLTAAPVYTVSLRAQLQDPGKKLVGAAHYCRDPAVASNRCTAVSWVPNSEGLFVSAHADGNIYVYDKFGYQTEMPEATKEEKNAFVIKMAPATNQGEMDSLVEEKRIQLNNRLVAAKRQEYYDKKRMKEEGERLQALLKEQKGKQAATKEWLALMTDTLLNTNEELGALHQSISRLELHQGEFEGTWNNFMRTASHQIDDRIIEYIKQLDKALVKKITDPAVVRKLKLSGGGGDGGGDGDDGNKKKAPKKEGDSEAEESRLKMRVKLPWMYNGKKEEIIFHWEADMDTYLHA</sequence>
<reference evidence="3 4" key="1">
    <citation type="journal article" date="2018" name="Cell">
        <title>The Chara Genome: Secondary Complexity and Implications for Plant Terrestrialization.</title>
        <authorList>
            <person name="Nishiyama T."/>
            <person name="Sakayama H."/>
            <person name="Vries J.D."/>
            <person name="Buschmann H."/>
            <person name="Saint-Marcoux D."/>
            <person name="Ullrich K.K."/>
            <person name="Haas F.B."/>
            <person name="Vanderstraeten L."/>
            <person name="Becker D."/>
            <person name="Lang D."/>
            <person name="Vosolsobe S."/>
            <person name="Rombauts S."/>
            <person name="Wilhelmsson P.K.I."/>
            <person name="Janitza P."/>
            <person name="Kern R."/>
            <person name="Heyl A."/>
            <person name="Rumpler F."/>
            <person name="Villalobos L.I.A.C."/>
            <person name="Clay J.M."/>
            <person name="Skokan R."/>
            <person name="Toyoda A."/>
            <person name="Suzuki Y."/>
            <person name="Kagoshima H."/>
            <person name="Schijlen E."/>
            <person name="Tajeshwar N."/>
            <person name="Catarino B."/>
            <person name="Hetherington A.J."/>
            <person name="Saltykova A."/>
            <person name="Bonnot C."/>
            <person name="Breuninger H."/>
            <person name="Symeonidi A."/>
            <person name="Radhakrishnan G.V."/>
            <person name="Van Nieuwerburgh F."/>
            <person name="Deforce D."/>
            <person name="Chang C."/>
            <person name="Karol K.G."/>
            <person name="Hedrich R."/>
            <person name="Ulvskov P."/>
            <person name="Glockner G."/>
            <person name="Delwiche C.F."/>
            <person name="Petrasek J."/>
            <person name="Van de Peer Y."/>
            <person name="Friml J."/>
            <person name="Beilby M."/>
            <person name="Dolan L."/>
            <person name="Kohara Y."/>
            <person name="Sugano S."/>
            <person name="Fujiyama A."/>
            <person name="Delaux P.-M."/>
            <person name="Quint M."/>
            <person name="TheiBen G."/>
            <person name="Hagemann M."/>
            <person name="Harholt J."/>
            <person name="Dunand C."/>
            <person name="Zachgo S."/>
            <person name="Langdale J."/>
            <person name="Maumus F."/>
            <person name="Straeten D.V.D."/>
            <person name="Gould S.B."/>
            <person name="Rensing S.A."/>
        </authorList>
    </citation>
    <scope>NUCLEOTIDE SEQUENCE [LARGE SCALE GENOMIC DNA]</scope>
    <source>
        <strain evidence="3 4">S276</strain>
    </source>
</reference>
<dbReference type="PROSITE" id="PS50994">
    <property type="entry name" value="INTEGRASE"/>
    <property type="match status" value="1"/>
</dbReference>
<proteinExistence type="predicted"/>
<dbReference type="AlphaFoldDB" id="A0A388LDB7"/>
<dbReference type="InterPro" id="IPR036397">
    <property type="entry name" value="RNaseH_sf"/>
</dbReference>
<feature type="compositionally biased region" description="Basic and acidic residues" evidence="1">
    <location>
        <begin position="439"/>
        <end position="457"/>
    </location>
</feature>
<organism evidence="3 4">
    <name type="scientific">Chara braunii</name>
    <name type="common">Braun's stonewort</name>
    <dbReference type="NCBI Taxonomy" id="69332"/>
    <lineage>
        <taxon>Eukaryota</taxon>
        <taxon>Viridiplantae</taxon>
        <taxon>Streptophyta</taxon>
        <taxon>Charophyceae</taxon>
        <taxon>Charales</taxon>
        <taxon>Characeae</taxon>
        <taxon>Chara</taxon>
    </lineage>
</organism>
<dbReference type="EMBL" id="BFEA01000342">
    <property type="protein sequence ID" value="GBG80299.1"/>
    <property type="molecule type" value="Genomic_DNA"/>
</dbReference>
<dbReference type="Proteomes" id="UP000265515">
    <property type="component" value="Unassembled WGS sequence"/>
</dbReference>
<evidence type="ECO:0000256" key="1">
    <source>
        <dbReference type="SAM" id="MobiDB-lite"/>
    </source>
</evidence>
<comment type="caution">
    <text evidence="3">The sequence shown here is derived from an EMBL/GenBank/DDBJ whole genome shotgun (WGS) entry which is preliminary data.</text>
</comment>
<evidence type="ECO:0000313" key="3">
    <source>
        <dbReference type="EMBL" id="GBG80299.1"/>
    </source>
</evidence>
<accession>A0A388LDB7</accession>
<dbReference type="InterPro" id="IPR001584">
    <property type="entry name" value="Integrase_cat-core"/>
</dbReference>
<dbReference type="Gramene" id="GBG80299">
    <property type="protein sequence ID" value="GBG80299"/>
    <property type="gene ID" value="CBR_g30667"/>
</dbReference>
<dbReference type="PANTHER" id="PTHR37984:SF5">
    <property type="entry name" value="PROTEIN NYNRIN-LIKE"/>
    <property type="match status" value="1"/>
</dbReference>
<dbReference type="InterPro" id="IPR015943">
    <property type="entry name" value="WD40/YVTN_repeat-like_dom_sf"/>
</dbReference>
<feature type="domain" description="Integrase catalytic" evidence="2">
    <location>
        <begin position="26"/>
        <end position="186"/>
    </location>
</feature>
<keyword evidence="4" id="KW-1185">Reference proteome</keyword>
<dbReference type="PANTHER" id="PTHR37984">
    <property type="entry name" value="PROTEIN CBG26694"/>
    <property type="match status" value="1"/>
</dbReference>
<dbReference type="InterPro" id="IPR050951">
    <property type="entry name" value="Retrovirus_Pol_polyprotein"/>
</dbReference>
<dbReference type="Pfam" id="PF00665">
    <property type="entry name" value="rve"/>
    <property type="match status" value="1"/>
</dbReference>
<name>A0A388LDB7_CHABU</name>
<dbReference type="GO" id="GO:0015074">
    <property type="term" value="P:DNA integration"/>
    <property type="evidence" value="ECO:0007669"/>
    <property type="project" value="InterPro"/>
</dbReference>
<evidence type="ECO:0000259" key="2">
    <source>
        <dbReference type="PROSITE" id="PS50994"/>
    </source>
</evidence>
<dbReference type="Gene3D" id="3.30.420.10">
    <property type="entry name" value="Ribonuclease H-like superfamily/Ribonuclease H"/>
    <property type="match status" value="1"/>
</dbReference>
<feature type="region of interest" description="Disordered" evidence="1">
    <location>
        <begin position="425"/>
        <end position="457"/>
    </location>
</feature>
<dbReference type="OrthoDB" id="2013610at2759"/>
<protein>
    <recommendedName>
        <fullName evidence="2">Integrase catalytic domain-containing protein</fullName>
    </recommendedName>
</protein>
<dbReference type="SUPFAM" id="SSF53098">
    <property type="entry name" value="Ribonuclease H-like"/>
    <property type="match status" value="1"/>
</dbReference>
<gene>
    <name evidence="3" type="ORF">CBR_g30667</name>
</gene>